<dbReference type="InterPro" id="IPR036407">
    <property type="entry name" value="DM_DNA-bd_sf"/>
</dbReference>
<keyword evidence="10" id="KW-1185">Reference proteome</keyword>
<dbReference type="Pfam" id="PF00751">
    <property type="entry name" value="DM"/>
    <property type="match status" value="1"/>
</dbReference>
<keyword evidence="5 6" id="KW-0539">Nucleus</keyword>
<organism evidence="9 10">
    <name type="scientific">Diploptera punctata</name>
    <name type="common">Pacific beetle cockroach</name>
    <dbReference type="NCBI Taxonomy" id="6984"/>
    <lineage>
        <taxon>Eukaryota</taxon>
        <taxon>Metazoa</taxon>
        <taxon>Ecdysozoa</taxon>
        <taxon>Arthropoda</taxon>
        <taxon>Hexapoda</taxon>
        <taxon>Insecta</taxon>
        <taxon>Pterygota</taxon>
        <taxon>Neoptera</taxon>
        <taxon>Polyneoptera</taxon>
        <taxon>Dictyoptera</taxon>
        <taxon>Blattodea</taxon>
        <taxon>Blaberoidea</taxon>
        <taxon>Blaberidae</taxon>
        <taxon>Diplopterinae</taxon>
        <taxon>Diploptera</taxon>
    </lineage>
</organism>
<dbReference type="CDD" id="cd14370">
    <property type="entry name" value="CUE_DMA"/>
    <property type="match status" value="1"/>
</dbReference>
<dbReference type="InterPro" id="IPR009060">
    <property type="entry name" value="UBA-like_sf"/>
</dbReference>
<dbReference type="GO" id="GO:0000978">
    <property type="term" value="F:RNA polymerase II cis-regulatory region sequence-specific DNA binding"/>
    <property type="evidence" value="ECO:0007669"/>
    <property type="project" value="TreeGrafter"/>
</dbReference>
<dbReference type="GO" id="GO:0046872">
    <property type="term" value="F:metal ion binding"/>
    <property type="evidence" value="ECO:0007669"/>
    <property type="project" value="UniProtKB-KW"/>
</dbReference>
<dbReference type="PANTHER" id="PTHR12322">
    <property type="entry name" value="DOUBLESEX AND MAB-3 RELATED TRANSCRIPTION FACTOR DMRT"/>
    <property type="match status" value="1"/>
</dbReference>
<keyword evidence="4 6" id="KW-0238">DNA-binding</keyword>
<keyword evidence="3 6" id="KW-0862">Zinc</keyword>
<feature type="DNA-binding region" description="DM" evidence="6">
    <location>
        <begin position="40"/>
        <end position="87"/>
    </location>
</feature>
<dbReference type="GO" id="GO:0005634">
    <property type="term" value="C:nucleus"/>
    <property type="evidence" value="ECO:0007669"/>
    <property type="project" value="UniProtKB-SubCell"/>
</dbReference>
<feature type="region of interest" description="Disordered" evidence="7">
    <location>
        <begin position="229"/>
        <end position="249"/>
    </location>
</feature>
<feature type="non-terminal residue" evidence="9">
    <location>
        <position position="324"/>
    </location>
</feature>
<dbReference type="PANTHER" id="PTHR12322:SF53">
    <property type="entry name" value="DOUBLESEX-MAB RELATED 11E"/>
    <property type="match status" value="1"/>
</dbReference>
<dbReference type="InterPro" id="IPR026607">
    <property type="entry name" value="DMRT"/>
</dbReference>
<feature type="region of interest" description="Disordered" evidence="7">
    <location>
        <begin position="128"/>
        <end position="179"/>
    </location>
</feature>
<dbReference type="PROSITE" id="PS50809">
    <property type="entry name" value="DM_2"/>
    <property type="match status" value="1"/>
</dbReference>
<evidence type="ECO:0000256" key="3">
    <source>
        <dbReference type="ARBA" id="ARBA00022833"/>
    </source>
</evidence>
<evidence type="ECO:0000256" key="6">
    <source>
        <dbReference type="PROSITE-ProRule" id="PRU00070"/>
    </source>
</evidence>
<sequence>AYIYHHHHEQIRFRPCGLYGIDLPVNDLAAAKKGARRPKCARCRNHGMISWLKGHKRQCRFKSCICAKCNLIAERQRVMAAQVALKRQQAAEDAIALGLTAVATGTQYGYLPPGPIFGMSITAPKSQDAEQCGSEDVTLDSPSSSPAAPPEEPENTSESVTEDTTKQATPRIPVATVSPRSVKPALSANSLEMLSRLFPNKKRSVLELVLRRCGDDLLKAIEEIVPQNSNSQLEEPKSAFKPVSPPTAHQNSLPFSLLAQTSNSRLMFYPPTELLHLPFSQPTTLFPSFYVPSGAETSAGQFYRGCSVPGCEECAGEAANNFKL</sequence>
<evidence type="ECO:0000313" key="10">
    <source>
        <dbReference type="Proteomes" id="UP001233999"/>
    </source>
</evidence>
<comment type="similarity">
    <text evidence="1">Belongs to the DMRT family.</text>
</comment>
<proteinExistence type="inferred from homology"/>
<dbReference type="AlphaFoldDB" id="A0AAD8AM67"/>
<keyword evidence="2 6" id="KW-0479">Metal-binding</keyword>
<gene>
    <name evidence="9" type="ORF">L9F63_000691</name>
</gene>
<evidence type="ECO:0000256" key="4">
    <source>
        <dbReference type="ARBA" id="ARBA00023125"/>
    </source>
</evidence>
<dbReference type="Gene3D" id="4.10.1040.10">
    <property type="entry name" value="DM DNA-binding domain"/>
    <property type="match status" value="1"/>
</dbReference>
<comment type="caution">
    <text evidence="9">The sequence shown here is derived from an EMBL/GenBank/DDBJ whole genome shotgun (WGS) entry which is preliminary data.</text>
</comment>
<accession>A0AAD8AM67</accession>
<dbReference type="Proteomes" id="UP001233999">
    <property type="component" value="Unassembled WGS sequence"/>
</dbReference>
<dbReference type="FunFam" id="4.10.1040.10:FF:000001">
    <property type="entry name" value="doublesex- and mab-3-related transcription factor 1"/>
    <property type="match status" value="1"/>
</dbReference>
<dbReference type="GO" id="GO:0007548">
    <property type="term" value="P:sex differentiation"/>
    <property type="evidence" value="ECO:0007669"/>
    <property type="project" value="TreeGrafter"/>
</dbReference>
<dbReference type="SMART" id="SM00301">
    <property type="entry name" value="DM"/>
    <property type="match status" value="1"/>
</dbReference>
<evidence type="ECO:0000256" key="2">
    <source>
        <dbReference type="ARBA" id="ARBA00022723"/>
    </source>
</evidence>
<dbReference type="InterPro" id="IPR001275">
    <property type="entry name" value="DM_DNA-bd"/>
</dbReference>
<evidence type="ECO:0000256" key="1">
    <source>
        <dbReference type="ARBA" id="ARBA00006834"/>
    </source>
</evidence>
<dbReference type="InterPro" id="IPR005173">
    <property type="entry name" value="DMA"/>
</dbReference>
<dbReference type="SUPFAM" id="SSF82927">
    <property type="entry name" value="Cysteine-rich DNA binding domain, (DM domain)"/>
    <property type="match status" value="1"/>
</dbReference>
<dbReference type="SUPFAM" id="SSF46934">
    <property type="entry name" value="UBA-like"/>
    <property type="match status" value="1"/>
</dbReference>
<dbReference type="EMBL" id="JASPKZ010000033">
    <property type="protein sequence ID" value="KAJ9601171.1"/>
    <property type="molecule type" value="Genomic_DNA"/>
</dbReference>
<dbReference type="Pfam" id="PF03474">
    <property type="entry name" value="DMA"/>
    <property type="match status" value="1"/>
</dbReference>
<reference evidence="9" key="1">
    <citation type="journal article" date="2023" name="IScience">
        <title>Live-bearing cockroach genome reveals convergent evolutionary mechanisms linked to viviparity in insects and beyond.</title>
        <authorList>
            <person name="Fouks B."/>
            <person name="Harrison M.C."/>
            <person name="Mikhailova A.A."/>
            <person name="Marchal E."/>
            <person name="English S."/>
            <person name="Carruthers M."/>
            <person name="Jennings E.C."/>
            <person name="Chiamaka E.L."/>
            <person name="Frigard R.A."/>
            <person name="Pippel M."/>
            <person name="Attardo G.M."/>
            <person name="Benoit J.B."/>
            <person name="Bornberg-Bauer E."/>
            <person name="Tobe S.S."/>
        </authorList>
    </citation>
    <scope>NUCLEOTIDE SEQUENCE</scope>
    <source>
        <strain evidence="9">Stay&amp;Tobe</strain>
    </source>
</reference>
<evidence type="ECO:0000259" key="8">
    <source>
        <dbReference type="PROSITE" id="PS50809"/>
    </source>
</evidence>
<reference evidence="9" key="2">
    <citation type="submission" date="2023-05" db="EMBL/GenBank/DDBJ databases">
        <authorList>
            <person name="Fouks B."/>
        </authorList>
    </citation>
    <scope>NUCLEOTIDE SEQUENCE</scope>
    <source>
        <strain evidence="9">Stay&amp;Tobe</strain>
        <tissue evidence="9">Testes</tissue>
    </source>
</reference>
<comment type="subcellular location">
    <subcellularLocation>
        <location evidence="6">Nucleus</location>
    </subcellularLocation>
</comment>
<evidence type="ECO:0000256" key="5">
    <source>
        <dbReference type="ARBA" id="ARBA00023242"/>
    </source>
</evidence>
<evidence type="ECO:0000313" key="9">
    <source>
        <dbReference type="EMBL" id="KAJ9601171.1"/>
    </source>
</evidence>
<protein>
    <recommendedName>
        <fullName evidence="8">DM domain-containing protein</fullName>
    </recommendedName>
</protein>
<dbReference type="PROSITE" id="PS40000">
    <property type="entry name" value="DM_1"/>
    <property type="match status" value="1"/>
</dbReference>
<feature type="domain" description="DM" evidence="8">
    <location>
        <begin position="40"/>
        <end position="87"/>
    </location>
</feature>
<evidence type="ECO:0000256" key="7">
    <source>
        <dbReference type="SAM" id="MobiDB-lite"/>
    </source>
</evidence>
<name>A0AAD8AM67_DIPPU</name>
<dbReference type="GO" id="GO:0000981">
    <property type="term" value="F:DNA-binding transcription factor activity, RNA polymerase II-specific"/>
    <property type="evidence" value="ECO:0007669"/>
    <property type="project" value="TreeGrafter"/>
</dbReference>